<dbReference type="GO" id="GO:0008270">
    <property type="term" value="F:zinc ion binding"/>
    <property type="evidence" value="ECO:0007669"/>
    <property type="project" value="UniProtKB-KW"/>
</dbReference>
<gene>
    <name evidence="4" type="ORF">N0V93_009336</name>
</gene>
<dbReference type="InterPro" id="IPR013087">
    <property type="entry name" value="Znf_C2H2_type"/>
</dbReference>
<reference evidence="4" key="1">
    <citation type="submission" date="2022-10" db="EMBL/GenBank/DDBJ databases">
        <title>Tapping the CABI collections for fungal endophytes: first genome assemblies for Collariella, Neodidymelliopsis, Ascochyta clinopodiicola, Didymella pomorum, Didymosphaeria variabile, Neocosmospora piperis and Neocucurbitaria cava.</title>
        <authorList>
            <person name="Hill R."/>
        </authorList>
    </citation>
    <scope>NUCLEOTIDE SEQUENCE</scope>
    <source>
        <strain evidence="4">IMI 355082</strain>
    </source>
</reference>
<comment type="caution">
    <text evidence="4">The sequence shown here is derived from an EMBL/GenBank/DDBJ whole genome shotgun (WGS) entry which is preliminary data.</text>
</comment>
<dbReference type="Pfam" id="PF00096">
    <property type="entry name" value="zf-C2H2"/>
    <property type="match status" value="1"/>
</dbReference>
<evidence type="ECO:0000313" key="4">
    <source>
        <dbReference type="EMBL" id="KAJ4386440.1"/>
    </source>
</evidence>
<dbReference type="SMART" id="SM00355">
    <property type="entry name" value="ZnF_C2H2"/>
    <property type="match status" value="2"/>
</dbReference>
<keyword evidence="5" id="KW-1185">Reference proteome</keyword>
<protein>
    <recommendedName>
        <fullName evidence="3">C2H2-type domain-containing protein</fullName>
    </recommendedName>
</protein>
<dbReference type="PROSITE" id="PS00028">
    <property type="entry name" value="ZINC_FINGER_C2H2_1"/>
    <property type="match status" value="1"/>
</dbReference>
<evidence type="ECO:0000256" key="2">
    <source>
        <dbReference type="SAM" id="MobiDB-lite"/>
    </source>
</evidence>
<dbReference type="EMBL" id="JAPEVB010000006">
    <property type="protein sequence ID" value="KAJ4386440.1"/>
    <property type="molecule type" value="Genomic_DNA"/>
</dbReference>
<dbReference type="Proteomes" id="UP001140453">
    <property type="component" value="Unassembled WGS sequence"/>
</dbReference>
<keyword evidence="1" id="KW-0479">Metal-binding</keyword>
<organism evidence="4 5">
    <name type="scientific">Gnomoniopsis smithogilvyi</name>
    <dbReference type="NCBI Taxonomy" id="1191159"/>
    <lineage>
        <taxon>Eukaryota</taxon>
        <taxon>Fungi</taxon>
        <taxon>Dikarya</taxon>
        <taxon>Ascomycota</taxon>
        <taxon>Pezizomycotina</taxon>
        <taxon>Sordariomycetes</taxon>
        <taxon>Sordariomycetidae</taxon>
        <taxon>Diaporthales</taxon>
        <taxon>Gnomoniaceae</taxon>
        <taxon>Gnomoniopsis</taxon>
    </lineage>
</organism>
<evidence type="ECO:0000259" key="3">
    <source>
        <dbReference type="PROSITE" id="PS50157"/>
    </source>
</evidence>
<proteinExistence type="predicted"/>
<keyword evidence="1" id="KW-0863">Zinc-finger</keyword>
<evidence type="ECO:0000313" key="5">
    <source>
        <dbReference type="Proteomes" id="UP001140453"/>
    </source>
</evidence>
<feature type="region of interest" description="Disordered" evidence="2">
    <location>
        <begin position="245"/>
        <end position="281"/>
    </location>
</feature>
<dbReference type="PROSITE" id="PS50157">
    <property type="entry name" value="ZINC_FINGER_C2H2_2"/>
    <property type="match status" value="1"/>
</dbReference>
<evidence type="ECO:0000256" key="1">
    <source>
        <dbReference type="PROSITE-ProRule" id="PRU00042"/>
    </source>
</evidence>
<dbReference type="AlphaFoldDB" id="A0A9W9CSL4"/>
<name>A0A9W9CSL4_9PEZI</name>
<dbReference type="OrthoDB" id="10018191at2759"/>
<accession>A0A9W9CSL4</accession>
<sequence>MTIKLDANINFGYDECADDGINLLALKTNANSSFDFGSSLEGSFLSSTSSLYDPVTPESRNSTPQQLINFDPVFHGENMMFDLIPTPSATYNYFLIAAMAPNTMDYNGMPSTPMRYNIFDTSIPHENLDFTSTQDMELYNLSESLGSSAFLVSSPPQQLNGNLASIWAPYTDGSPGTFSSPDMYLTTPPESSPCLHHYGHNRRRVAIDGPQIKSAILQQHTINRLVEEQNTMGRVTEEDIEQAGCQPENGYHIPHTPTKPRTSKSRSATRKSGNADHDVSRANKGKYKCDILNCPKRYTRAEHLKRHKDGSAHKDNPQLWTCDFCPKNKPFDRADNYRDHLRRHCEDNPGRRINYHPGAASLLLKLRSEMKIKSKKARGSKTEDSDS</sequence>
<feature type="domain" description="C2H2-type" evidence="3">
    <location>
        <begin position="287"/>
        <end position="318"/>
    </location>
</feature>
<dbReference type="Gene3D" id="3.30.160.60">
    <property type="entry name" value="Classic Zinc Finger"/>
    <property type="match status" value="1"/>
</dbReference>
<keyword evidence="1" id="KW-0862">Zinc</keyword>